<proteinExistence type="predicted"/>
<name>A0A8H6IJQ5_9AGAR</name>
<comment type="caution">
    <text evidence="2">The sequence shown here is derived from an EMBL/GenBank/DDBJ whole genome shotgun (WGS) entry which is preliminary data.</text>
</comment>
<feature type="compositionally biased region" description="Polar residues" evidence="1">
    <location>
        <begin position="426"/>
        <end position="442"/>
    </location>
</feature>
<feature type="compositionally biased region" description="Polar residues" evidence="1">
    <location>
        <begin position="307"/>
        <end position="326"/>
    </location>
</feature>
<evidence type="ECO:0000313" key="2">
    <source>
        <dbReference type="EMBL" id="KAF6765492.1"/>
    </source>
</evidence>
<evidence type="ECO:0000256" key="1">
    <source>
        <dbReference type="SAM" id="MobiDB-lite"/>
    </source>
</evidence>
<gene>
    <name evidence="2" type="ORF">DFP72DRAFT_839326</name>
</gene>
<feature type="compositionally biased region" description="Polar residues" evidence="1">
    <location>
        <begin position="647"/>
        <end position="663"/>
    </location>
</feature>
<reference evidence="2 3" key="1">
    <citation type="submission" date="2020-07" db="EMBL/GenBank/DDBJ databases">
        <title>Comparative genomics of pyrophilous fungi reveals a link between fire events and developmental genes.</title>
        <authorList>
            <consortium name="DOE Joint Genome Institute"/>
            <person name="Steindorff A.S."/>
            <person name="Carver A."/>
            <person name="Calhoun S."/>
            <person name="Stillman K."/>
            <person name="Liu H."/>
            <person name="Lipzen A."/>
            <person name="Pangilinan J."/>
            <person name="Labutti K."/>
            <person name="Bruns T.D."/>
            <person name="Grigoriev I.V."/>
        </authorList>
    </citation>
    <scope>NUCLEOTIDE SEQUENCE [LARGE SCALE GENOMIC DNA]</scope>
    <source>
        <strain evidence="2 3">CBS 144469</strain>
    </source>
</reference>
<dbReference type="EMBL" id="JACGCI010000002">
    <property type="protein sequence ID" value="KAF6765492.1"/>
    <property type="molecule type" value="Genomic_DNA"/>
</dbReference>
<keyword evidence="3" id="KW-1185">Reference proteome</keyword>
<protein>
    <submittedName>
        <fullName evidence="2">Uncharacterized protein</fullName>
    </submittedName>
</protein>
<accession>A0A8H6IJQ5</accession>
<organism evidence="2 3">
    <name type="scientific">Ephemerocybe angulata</name>
    <dbReference type="NCBI Taxonomy" id="980116"/>
    <lineage>
        <taxon>Eukaryota</taxon>
        <taxon>Fungi</taxon>
        <taxon>Dikarya</taxon>
        <taxon>Basidiomycota</taxon>
        <taxon>Agaricomycotina</taxon>
        <taxon>Agaricomycetes</taxon>
        <taxon>Agaricomycetidae</taxon>
        <taxon>Agaricales</taxon>
        <taxon>Agaricineae</taxon>
        <taxon>Psathyrellaceae</taxon>
        <taxon>Ephemerocybe</taxon>
    </lineage>
</organism>
<feature type="region of interest" description="Disordered" evidence="1">
    <location>
        <begin position="307"/>
        <end position="527"/>
    </location>
</feature>
<feature type="compositionally biased region" description="Polar residues" evidence="1">
    <location>
        <begin position="449"/>
        <end position="458"/>
    </location>
</feature>
<evidence type="ECO:0000313" key="3">
    <source>
        <dbReference type="Proteomes" id="UP000521943"/>
    </source>
</evidence>
<feature type="compositionally biased region" description="Low complexity" evidence="1">
    <location>
        <begin position="467"/>
        <end position="492"/>
    </location>
</feature>
<dbReference type="Proteomes" id="UP000521943">
    <property type="component" value="Unassembled WGS sequence"/>
</dbReference>
<feature type="compositionally biased region" description="Low complexity" evidence="1">
    <location>
        <begin position="328"/>
        <end position="352"/>
    </location>
</feature>
<feature type="region of interest" description="Disordered" evidence="1">
    <location>
        <begin position="647"/>
        <end position="672"/>
    </location>
</feature>
<feature type="compositionally biased region" description="Polar residues" evidence="1">
    <location>
        <begin position="353"/>
        <end position="391"/>
    </location>
</feature>
<dbReference type="AlphaFoldDB" id="A0A8H6IJQ5"/>
<sequence length="727" mass="80355">MPPKLKPPGLGLNETVPELKNLKTLRRPKNGNEENLPPKTAARYSEHDWAAIQAHLNTVGIERKLYGYTIKEQFLLCLMVARKMVSMATVKQNMRQNHARLEANEPKPLRVFGAFDFALGCPSVHLDSIWYTISRKGAHVHSLRQSQSRVRVSDRHVQKCGDQGEAGQAGRGWLPRELERQRTAWMNAARTQHSRLDYTRAPSHRGLIPCYRVMHLFWEKSYHISFVEGANRTEPEMALAFPSRKGIILFGSRTDIPNISYQQGVLRAVPAKLPGYFSSTHTITEPLARARNVLSVMFSGELSALTSLTESRGSSTHPSRQNSGSPYGQRSSSGSLPRPGNGSSGGSLPPQGVTTSPSFAHPNPNQTLLQNVQSPLSYSSLHQSNSHTPSFAGSPDMLHPMMNVPNPRLPSSQSHHVMNIPHPRPSSAQSPLRPSSAQSHHSMNIAYSRPSSAQSHHTPLQPPPRNQSPASSISSHYSPSHSYQSAHQSAHSGPVFPTLDRPASRNDGLPTPPWQGRGSESFRERGQEEIEEINGLYSSNGDGHYAENVFPQAPIIPIGQQAPTTVDGVTTNWNQPILNPASWLHQARHTAAYGVPTYSTWSPPNTNPGSQYRQQTPANYQQDVPVNYARHVQGVPLTTNAQYQYPPQNIANAPQDTPTSTPDKTPVKEEEPVDPLDDILLRISQLKTTYGKVANRRVTRREGNVVTIPPLQGVCIEEKGVRKRNGR</sequence>